<dbReference type="GO" id="GO:0070877">
    <property type="term" value="C:microprocessor complex"/>
    <property type="evidence" value="ECO:0007669"/>
    <property type="project" value="InterPro"/>
</dbReference>
<evidence type="ECO:0000256" key="1">
    <source>
        <dbReference type="PROSITE-ProRule" id="PRU00266"/>
    </source>
</evidence>
<evidence type="ECO:0000256" key="2">
    <source>
        <dbReference type="SAM" id="MobiDB-lite"/>
    </source>
</evidence>
<dbReference type="Gene3D" id="3.30.160.590">
    <property type="match status" value="1"/>
</dbReference>
<organism evidence="4 5">
    <name type="scientific">Artemia franciscana</name>
    <name type="common">Brine shrimp</name>
    <name type="synonym">Artemia sanfranciscana</name>
    <dbReference type="NCBI Taxonomy" id="6661"/>
    <lineage>
        <taxon>Eukaryota</taxon>
        <taxon>Metazoa</taxon>
        <taxon>Ecdysozoa</taxon>
        <taxon>Arthropoda</taxon>
        <taxon>Crustacea</taxon>
        <taxon>Branchiopoda</taxon>
        <taxon>Anostraca</taxon>
        <taxon>Artemiidae</taxon>
        <taxon>Artemia</taxon>
    </lineage>
</organism>
<feature type="compositionally biased region" description="Polar residues" evidence="2">
    <location>
        <begin position="192"/>
        <end position="202"/>
    </location>
</feature>
<feature type="compositionally biased region" description="Basic and acidic residues" evidence="2">
    <location>
        <begin position="170"/>
        <end position="179"/>
    </location>
</feature>
<feature type="region of interest" description="Disordered" evidence="2">
    <location>
        <begin position="149"/>
        <end position="202"/>
    </location>
</feature>
<dbReference type="FunFam" id="3.30.160.20:FF:000021">
    <property type="entry name" value="Microprocessor complex subunit DGCR8"/>
    <property type="match status" value="1"/>
</dbReference>
<feature type="domain" description="DRBM" evidence="3">
    <location>
        <begin position="327"/>
        <end position="394"/>
    </location>
</feature>
<name>A0AA88LMB0_ARTSF</name>
<protein>
    <recommendedName>
        <fullName evidence="3">DRBM domain-containing protein</fullName>
    </recommendedName>
</protein>
<dbReference type="InterPro" id="IPR014720">
    <property type="entry name" value="dsRBD_dom"/>
</dbReference>
<dbReference type="GO" id="GO:0042802">
    <property type="term" value="F:identical protein binding"/>
    <property type="evidence" value="ECO:0007669"/>
    <property type="project" value="InterPro"/>
</dbReference>
<evidence type="ECO:0000313" key="5">
    <source>
        <dbReference type="Proteomes" id="UP001187531"/>
    </source>
</evidence>
<reference evidence="4" key="1">
    <citation type="submission" date="2023-07" db="EMBL/GenBank/DDBJ databases">
        <title>Chromosome-level genome assembly of Artemia franciscana.</title>
        <authorList>
            <person name="Jo E."/>
        </authorList>
    </citation>
    <scope>NUCLEOTIDE SEQUENCE</scope>
    <source>
        <tissue evidence="4">Whole body</tissue>
    </source>
</reference>
<sequence>MSDFGEEMKFSLVDEIVDEAGNGENDAAHENGGKFELDISEDELDELLDEGLPEEFRKKRKRAIVEGNDAEVTVSQKFTVEEKCPHHNIPMPEGWITVTHLCGIKVYLHRESRVCTVSRPYFLGPSSVRKHNIPLCAIPCLQYRSAKEEEHSKKNKYETNSENVADGEASDEKVSDKKTQGGLTENGDAKLDNTNGAVASVTSPEQKKLLERLLKHSGSSRSVKPDISKLNVPVPEDICKTYAVTSEQLREYCSKLMDFRQYECRKFKTWQARRNFTKKEKGEEMLDVPTGPSGKRVYRFQIAPELNTQEKGRKHNKEWILNPNGKSYICILHEYTQHIIRKLPKYEFSELENSSSPYGCTISIDNVKYGAAQGASKKIAKLEAAKKALEILIPQMQDFIKETEGSHVPKLLSEDLSFFDNVLIEDPRVAELSTKVSEPTPYPILLTCIQRNYGLCENNIEFKMHSVKPQKNEAEMTVGKHTVRVPCKSKKDGKQLASQAILKAMHPHVKTWGSILRLYGNQSLKPLAEKKALEKGITVLQGKAVVNEPNFAILEKLKLEMEKLHRRKEEFKPIGTFSVTVNSDTPSFSASNLKSVDF</sequence>
<evidence type="ECO:0000313" key="4">
    <source>
        <dbReference type="EMBL" id="KAK2727650.1"/>
    </source>
</evidence>
<dbReference type="CDD" id="cd19868">
    <property type="entry name" value="DSRM_DGCR8_rpt2"/>
    <property type="match status" value="1"/>
</dbReference>
<gene>
    <name evidence="4" type="ORF">QYM36_008212</name>
</gene>
<dbReference type="EMBL" id="JAVRJZ010000001">
    <property type="protein sequence ID" value="KAK2727650.1"/>
    <property type="molecule type" value="Genomic_DNA"/>
</dbReference>
<dbReference type="GO" id="GO:0020037">
    <property type="term" value="F:heme binding"/>
    <property type="evidence" value="ECO:0007669"/>
    <property type="project" value="InterPro"/>
</dbReference>
<accession>A0AA88LMB0</accession>
<dbReference type="InterPro" id="IPR040375">
    <property type="entry name" value="DGCR8"/>
</dbReference>
<evidence type="ECO:0000259" key="3">
    <source>
        <dbReference type="PROSITE" id="PS50137"/>
    </source>
</evidence>
<dbReference type="GO" id="GO:0031053">
    <property type="term" value="P:primary miRNA processing"/>
    <property type="evidence" value="ECO:0007669"/>
    <property type="project" value="InterPro"/>
</dbReference>
<dbReference type="SUPFAM" id="SSF54768">
    <property type="entry name" value="dsRNA-binding domain-like"/>
    <property type="match status" value="1"/>
</dbReference>
<dbReference type="PANTHER" id="PTHR13482:SF3">
    <property type="entry name" value="MICROPROCESSOR COMPLEX SUBUNIT DGCR8"/>
    <property type="match status" value="1"/>
</dbReference>
<dbReference type="Gene3D" id="3.30.160.20">
    <property type="match status" value="2"/>
</dbReference>
<dbReference type="SMART" id="SM00358">
    <property type="entry name" value="DSRM"/>
    <property type="match status" value="1"/>
</dbReference>
<dbReference type="Proteomes" id="UP001187531">
    <property type="component" value="Unassembled WGS sequence"/>
</dbReference>
<dbReference type="GO" id="GO:0070878">
    <property type="term" value="F:primary miRNA binding"/>
    <property type="evidence" value="ECO:0007669"/>
    <property type="project" value="TreeGrafter"/>
</dbReference>
<comment type="caution">
    <text evidence="4">The sequence shown here is derived from an EMBL/GenBank/DDBJ whole genome shotgun (WGS) entry which is preliminary data.</text>
</comment>
<dbReference type="Gene3D" id="2.20.70.10">
    <property type="match status" value="1"/>
</dbReference>
<dbReference type="Pfam" id="PF00035">
    <property type="entry name" value="dsrm"/>
    <property type="match status" value="1"/>
</dbReference>
<proteinExistence type="predicted"/>
<dbReference type="PROSITE" id="PS50137">
    <property type="entry name" value="DS_RBD"/>
    <property type="match status" value="1"/>
</dbReference>
<feature type="compositionally biased region" description="Basic and acidic residues" evidence="2">
    <location>
        <begin position="149"/>
        <end position="159"/>
    </location>
</feature>
<keyword evidence="1" id="KW-0694">RNA-binding</keyword>
<dbReference type="CDD" id="cd19867">
    <property type="entry name" value="DSRM_DGCR8_rpt1"/>
    <property type="match status" value="1"/>
</dbReference>
<keyword evidence="5" id="KW-1185">Reference proteome</keyword>
<dbReference type="PANTHER" id="PTHR13482">
    <property type="entry name" value="MICRORNA PROCESSOR COMPLEX SUBUNIT DGCR8"/>
    <property type="match status" value="1"/>
</dbReference>
<dbReference type="GO" id="GO:0003725">
    <property type="term" value="F:double-stranded RNA binding"/>
    <property type="evidence" value="ECO:0007669"/>
    <property type="project" value="TreeGrafter"/>
</dbReference>
<dbReference type="AlphaFoldDB" id="A0AA88LMB0"/>